<evidence type="ECO:0000313" key="2">
    <source>
        <dbReference type="EMBL" id="KOH43368.1"/>
    </source>
</evidence>
<dbReference type="AlphaFoldDB" id="A0A0L8V4T0"/>
<evidence type="ECO:0000313" key="3">
    <source>
        <dbReference type="Proteomes" id="UP000036958"/>
    </source>
</evidence>
<dbReference type="PROSITE" id="PS51724">
    <property type="entry name" value="SPOR"/>
    <property type="match status" value="1"/>
</dbReference>
<dbReference type="Pfam" id="PF18174">
    <property type="entry name" value="HU-CCDC81_bac_1"/>
    <property type="match status" value="1"/>
</dbReference>
<proteinExistence type="predicted"/>
<dbReference type="EMBL" id="LGIA01000190">
    <property type="protein sequence ID" value="KOH43368.1"/>
    <property type="molecule type" value="Genomic_DNA"/>
</dbReference>
<dbReference type="OrthoDB" id="653949at2"/>
<dbReference type="RefSeq" id="WP_053186740.1">
    <property type="nucleotide sequence ID" value="NZ_LGIA01000190.1"/>
</dbReference>
<comment type="caution">
    <text evidence="2">The sequence shown here is derived from an EMBL/GenBank/DDBJ whole genome shotgun (WGS) entry which is preliminary data.</text>
</comment>
<sequence>MEILSYIKELLLLNDCVIIPGFGGFVSNYKPARVQSAQFTPPSKEISFNEKLTFNDGLLINHLVEKEGDNYLAASKKVELLVQELNYRLTDGETIAIDGVGHLAYDNNENLTFNPALRENLNLDSYGLTAFSYETLYAKKLVRTKITAEERDAVQVFFQKRTLKKVLVAIPLLFALALVPIKNNTSNLQKSNLSSLTEMMSARESVQEIEPIAAVVEASEAIEEPVQNHPYFIIGGSFRSEENAEKFVKQKQAEGFNAQNIGVIKGLHYIALDSFANFQQAKAAQDRIKDEKPESGVWVYFRR</sequence>
<dbReference type="InterPro" id="IPR041268">
    <property type="entry name" value="HU-CCDC81_bac_2"/>
</dbReference>
<dbReference type="Pfam" id="PF18175">
    <property type="entry name" value="HU-CCDC81_bac_2"/>
    <property type="match status" value="1"/>
</dbReference>
<gene>
    <name evidence="2" type="ORF">NC99_37950</name>
</gene>
<reference evidence="3" key="1">
    <citation type="submission" date="2015-07" db="EMBL/GenBank/DDBJ databases">
        <title>Genome sequencing of Sunxiuqinia dokdonensis strain SK.</title>
        <authorList>
            <person name="Ahn S."/>
            <person name="Kim B.-C."/>
        </authorList>
    </citation>
    <scope>NUCLEOTIDE SEQUENCE [LARGE SCALE GENOMIC DNA]</scope>
    <source>
        <strain evidence="3">SK</strain>
    </source>
</reference>
<feature type="domain" description="SPOR" evidence="1">
    <location>
        <begin position="225"/>
        <end position="301"/>
    </location>
</feature>
<dbReference type="InterPro" id="IPR040495">
    <property type="entry name" value="HU-CCDC81_bac_1"/>
</dbReference>
<dbReference type="Proteomes" id="UP000036958">
    <property type="component" value="Unassembled WGS sequence"/>
</dbReference>
<evidence type="ECO:0000259" key="1">
    <source>
        <dbReference type="PROSITE" id="PS51724"/>
    </source>
</evidence>
<name>A0A0L8V4T0_9BACT</name>
<dbReference type="SUPFAM" id="SSF110997">
    <property type="entry name" value="Sporulation related repeat"/>
    <property type="match status" value="1"/>
</dbReference>
<accession>A0A0L8V4T0</accession>
<organism evidence="2 3">
    <name type="scientific">Sunxiuqinia dokdonensis</name>
    <dbReference type="NCBI Taxonomy" id="1409788"/>
    <lineage>
        <taxon>Bacteria</taxon>
        <taxon>Pseudomonadati</taxon>
        <taxon>Bacteroidota</taxon>
        <taxon>Bacteroidia</taxon>
        <taxon>Marinilabiliales</taxon>
        <taxon>Prolixibacteraceae</taxon>
        <taxon>Sunxiuqinia</taxon>
    </lineage>
</organism>
<dbReference type="Pfam" id="PF05036">
    <property type="entry name" value="SPOR"/>
    <property type="match status" value="1"/>
</dbReference>
<dbReference type="InterPro" id="IPR007730">
    <property type="entry name" value="SPOR-like_dom"/>
</dbReference>
<protein>
    <recommendedName>
        <fullName evidence="1">SPOR domain-containing protein</fullName>
    </recommendedName>
</protein>
<dbReference type="InterPro" id="IPR036680">
    <property type="entry name" value="SPOR-like_sf"/>
</dbReference>
<dbReference type="STRING" id="1409788.NC99_37950"/>
<keyword evidence="3" id="KW-1185">Reference proteome</keyword>
<dbReference type="Gene3D" id="3.30.70.1070">
    <property type="entry name" value="Sporulation related repeat"/>
    <property type="match status" value="1"/>
</dbReference>
<dbReference type="GO" id="GO:0042834">
    <property type="term" value="F:peptidoglycan binding"/>
    <property type="evidence" value="ECO:0007669"/>
    <property type="project" value="InterPro"/>
</dbReference>